<dbReference type="PATRIC" id="fig|47853.6.peg.2399"/>
<evidence type="ECO:0000313" key="2">
    <source>
        <dbReference type="Proteomes" id="UP000032254"/>
    </source>
</evidence>
<accession>A0A0D0X8X3</accession>
<dbReference type="EMBL" id="JXSX01000001">
    <property type="protein sequence ID" value="KIR65880.1"/>
    <property type="molecule type" value="Genomic_DNA"/>
</dbReference>
<evidence type="ECO:0000313" key="1">
    <source>
        <dbReference type="EMBL" id="KIR65880.1"/>
    </source>
</evidence>
<name>A0A0D0X8X3_9ACTN</name>
<dbReference type="Proteomes" id="UP000032254">
    <property type="component" value="Unassembled WGS sequence"/>
</dbReference>
<reference evidence="1 2" key="1">
    <citation type="submission" date="2015-01" db="EMBL/GenBank/DDBJ databases">
        <title>Sequencing and annotation of Micromonospora carbonacea strain JXNU-1 genome.</title>
        <authorList>
            <person name="Long Z."/>
            <person name="Huang Y."/>
            <person name="Jiang Y."/>
        </authorList>
    </citation>
    <scope>NUCLEOTIDE SEQUENCE [LARGE SCALE GENOMIC DNA]</scope>
    <source>
        <strain evidence="1 2">JXNU-1</strain>
    </source>
</reference>
<protein>
    <recommendedName>
        <fullName evidence="3">DUF2690 domain-containing protein</fullName>
    </recommendedName>
</protein>
<dbReference type="AlphaFoldDB" id="A0A0D0X8X3"/>
<gene>
    <name evidence="1" type="ORF">TK50_11325</name>
</gene>
<organism evidence="1 2">
    <name type="scientific">Micromonospora haikouensis</name>
    <dbReference type="NCBI Taxonomy" id="686309"/>
    <lineage>
        <taxon>Bacteria</taxon>
        <taxon>Bacillati</taxon>
        <taxon>Actinomycetota</taxon>
        <taxon>Actinomycetes</taxon>
        <taxon>Micromonosporales</taxon>
        <taxon>Micromonosporaceae</taxon>
        <taxon>Micromonospora</taxon>
    </lineage>
</organism>
<comment type="caution">
    <text evidence="1">The sequence shown here is derived from an EMBL/GenBank/DDBJ whole genome shotgun (WGS) entry which is preliminary data.</text>
</comment>
<sequence length="199" mass="21861">MRGMSRLASAASAVRSRWSRILGSATALTIVLAVGGAAVTPPQAARAASCKAETCEGKWAGDAGCLADKVVADDQRILVESPEDSVKLLEGTSTLYYSPSCQSTWTDWLITFDETYWEVEFQFWELTQYGANEMRKPAAPSPLFPDAYVNYTTAGVNLWRSAMTDWNKSVRACWYVVGSGDPPTPNNDPDEQLECTKWN</sequence>
<evidence type="ECO:0008006" key="3">
    <source>
        <dbReference type="Google" id="ProtNLM"/>
    </source>
</evidence>
<proteinExistence type="predicted"/>
<keyword evidence="2" id="KW-1185">Reference proteome</keyword>